<evidence type="ECO:0008006" key="4">
    <source>
        <dbReference type="Google" id="ProtNLM"/>
    </source>
</evidence>
<feature type="compositionally biased region" description="Basic and acidic residues" evidence="1">
    <location>
        <begin position="44"/>
        <end position="56"/>
    </location>
</feature>
<accession>A0ABU3BLJ7</accession>
<evidence type="ECO:0000256" key="1">
    <source>
        <dbReference type="SAM" id="MobiDB-lite"/>
    </source>
</evidence>
<reference evidence="2 3" key="1">
    <citation type="submission" date="2023-09" db="EMBL/GenBank/DDBJ databases">
        <authorList>
            <person name="Rey-Velasco X."/>
        </authorList>
    </citation>
    <scope>NUCLEOTIDE SEQUENCE [LARGE SCALE GENOMIC DNA]</scope>
    <source>
        <strain evidence="2 3">F394</strain>
    </source>
</reference>
<sequence length="70" mass="8103">MPTVSPKQVARRLIDRLDDDASFEDIQYELYVVQQVERGLREVEEGQSVTHEEARTRLSRWLGSTPRSDG</sequence>
<evidence type="ECO:0000313" key="2">
    <source>
        <dbReference type="EMBL" id="MDT0630161.1"/>
    </source>
</evidence>
<dbReference type="Proteomes" id="UP001267426">
    <property type="component" value="Unassembled WGS sequence"/>
</dbReference>
<feature type="region of interest" description="Disordered" evidence="1">
    <location>
        <begin position="44"/>
        <end position="70"/>
    </location>
</feature>
<gene>
    <name evidence="2" type="ORF">RM540_00235</name>
</gene>
<comment type="caution">
    <text evidence="2">The sequence shown here is derived from an EMBL/GenBank/DDBJ whole genome shotgun (WGS) entry which is preliminary data.</text>
</comment>
<keyword evidence="3" id="KW-1185">Reference proteome</keyword>
<name>A0ABU3BLJ7_9BACT</name>
<proteinExistence type="predicted"/>
<evidence type="ECO:0000313" key="3">
    <source>
        <dbReference type="Proteomes" id="UP001267426"/>
    </source>
</evidence>
<dbReference type="RefSeq" id="WP_311661099.1">
    <property type="nucleotide sequence ID" value="NZ_JAVRHT010000001.1"/>
</dbReference>
<protein>
    <recommendedName>
        <fullName evidence="4">CopG family transcriptional regulator</fullName>
    </recommendedName>
</protein>
<dbReference type="EMBL" id="JAVRHT010000001">
    <property type="protein sequence ID" value="MDT0630161.1"/>
    <property type="molecule type" value="Genomic_DNA"/>
</dbReference>
<organism evidence="2 3">
    <name type="scientific">Rubrivirga litoralis</name>
    <dbReference type="NCBI Taxonomy" id="3075598"/>
    <lineage>
        <taxon>Bacteria</taxon>
        <taxon>Pseudomonadati</taxon>
        <taxon>Rhodothermota</taxon>
        <taxon>Rhodothermia</taxon>
        <taxon>Rhodothermales</taxon>
        <taxon>Rubricoccaceae</taxon>
        <taxon>Rubrivirga</taxon>
    </lineage>
</organism>